<dbReference type="EMBL" id="CP019609">
    <property type="protein sequence ID" value="AQP53196.1"/>
    <property type="molecule type" value="Genomic_DNA"/>
</dbReference>
<name>A0A1Q2D484_9ENTE</name>
<keyword evidence="5" id="KW-1185">Reference proteome</keyword>
<evidence type="ECO:0000313" key="4">
    <source>
        <dbReference type="EMBL" id="AQP53196.1"/>
    </source>
</evidence>
<dbReference type="InterPro" id="IPR023210">
    <property type="entry name" value="NADP_OxRdtase_dom"/>
</dbReference>
<dbReference type="Proteomes" id="UP000188246">
    <property type="component" value="Chromosome"/>
</dbReference>
<protein>
    <submittedName>
        <fullName evidence="4">2,5-diketo-D-gluconic acid reductase</fullName>
    </submittedName>
</protein>
<dbReference type="RefSeq" id="WP_077275292.1">
    <property type="nucleotide sequence ID" value="NZ_CP019609.1"/>
</dbReference>
<dbReference type="OrthoDB" id="9804790at2"/>
<dbReference type="PRINTS" id="PR00069">
    <property type="entry name" value="ALDKETRDTASE"/>
</dbReference>
<dbReference type="PROSITE" id="PS00062">
    <property type="entry name" value="ALDOKETO_REDUCTASE_2"/>
    <property type="match status" value="1"/>
</dbReference>
<dbReference type="Pfam" id="PF00248">
    <property type="entry name" value="Aldo_ket_red"/>
    <property type="match status" value="1"/>
</dbReference>
<dbReference type="InterPro" id="IPR018170">
    <property type="entry name" value="Aldo/ket_reductase_CS"/>
</dbReference>
<gene>
    <name evidence="4" type="ORF">BW732_02405</name>
</gene>
<dbReference type="KEGG" id="vpi:BW732_02405"/>
<proteinExistence type="inferred from homology"/>
<dbReference type="AlphaFoldDB" id="A0A1Q2D484"/>
<keyword evidence="2" id="KW-0521">NADP</keyword>
<dbReference type="Gene3D" id="3.20.20.100">
    <property type="entry name" value="NADP-dependent oxidoreductase domain"/>
    <property type="match status" value="1"/>
</dbReference>
<dbReference type="PROSITE" id="PS00798">
    <property type="entry name" value="ALDOKETO_REDUCTASE_1"/>
    <property type="match status" value="1"/>
</dbReference>
<evidence type="ECO:0000313" key="5">
    <source>
        <dbReference type="Proteomes" id="UP000188246"/>
    </source>
</evidence>
<comment type="similarity">
    <text evidence="1">Belongs to the aldo/keto reductase family.</text>
</comment>
<dbReference type="GO" id="GO:0016616">
    <property type="term" value="F:oxidoreductase activity, acting on the CH-OH group of donors, NAD or NADP as acceptor"/>
    <property type="evidence" value="ECO:0007669"/>
    <property type="project" value="UniProtKB-ARBA"/>
</dbReference>
<dbReference type="InterPro" id="IPR036812">
    <property type="entry name" value="NAD(P)_OxRdtase_dom_sf"/>
</dbReference>
<dbReference type="PANTHER" id="PTHR43827:SF3">
    <property type="entry name" value="NADP-DEPENDENT OXIDOREDUCTASE DOMAIN-CONTAINING PROTEIN"/>
    <property type="match status" value="1"/>
</dbReference>
<evidence type="ECO:0000256" key="3">
    <source>
        <dbReference type="ARBA" id="ARBA00023002"/>
    </source>
</evidence>
<keyword evidence="3" id="KW-0560">Oxidoreductase</keyword>
<dbReference type="SUPFAM" id="SSF51430">
    <property type="entry name" value="NAD(P)-linked oxidoreductase"/>
    <property type="match status" value="1"/>
</dbReference>
<accession>A0A1Q2D484</accession>
<dbReference type="STRING" id="633807.BW732_02405"/>
<reference evidence="4 5" key="1">
    <citation type="journal article" date="2010" name="Int. J. Syst. Evol. Microbiol.">
        <title>Vagococcus penaei sp. nov., isolated from spoilage microbiota of cooked shrimp (Penaeus vannamei).</title>
        <authorList>
            <person name="Jaffres E."/>
            <person name="Prevost H."/>
            <person name="Rossero A."/>
            <person name="Joffraud J.J."/>
            <person name="Dousset X."/>
        </authorList>
    </citation>
    <scope>NUCLEOTIDE SEQUENCE [LARGE SCALE GENOMIC DNA]</scope>
    <source>
        <strain evidence="4 5">CD276</strain>
    </source>
</reference>
<dbReference type="PROSITE" id="PS00063">
    <property type="entry name" value="ALDOKETO_REDUCTASE_3"/>
    <property type="match status" value="1"/>
</dbReference>
<evidence type="ECO:0000256" key="1">
    <source>
        <dbReference type="ARBA" id="ARBA00007905"/>
    </source>
</evidence>
<dbReference type="InterPro" id="IPR020471">
    <property type="entry name" value="AKR"/>
</dbReference>
<dbReference type="PANTHER" id="PTHR43827">
    <property type="entry name" value="2,5-DIKETO-D-GLUCONIC ACID REDUCTASE"/>
    <property type="match status" value="1"/>
</dbReference>
<dbReference type="FunFam" id="3.20.20.100:FF:000015">
    <property type="entry name" value="Oxidoreductase, aldo/keto reductase family"/>
    <property type="match status" value="1"/>
</dbReference>
<organism evidence="4 5">
    <name type="scientific">Vagococcus penaei</name>
    <dbReference type="NCBI Taxonomy" id="633807"/>
    <lineage>
        <taxon>Bacteria</taxon>
        <taxon>Bacillati</taxon>
        <taxon>Bacillota</taxon>
        <taxon>Bacilli</taxon>
        <taxon>Lactobacillales</taxon>
        <taxon>Enterococcaceae</taxon>
        <taxon>Vagococcus</taxon>
    </lineage>
</organism>
<dbReference type="PIRSF" id="PIRSF000097">
    <property type="entry name" value="AKR"/>
    <property type="match status" value="1"/>
</dbReference>
<sequence length="283" mass="31516">MLTATSTFKLNDGHEIPVIGFGTWQTPSGQVAKESVMAALADGYRHIDTAAIYGNEESVGEGIKDSGVPREEIFLTTKLWNSEHTYDKASAAIDESLKKLGTDYLDLYLIHWPNPLAYRDDWEKANSEAWRAMEDAVKAGKIKSIGVSNFKPHHIDALMKTATIKPVINQIFLNPSDLQPEVVDYATKHDILLEAYSPLGTGKIFELDELKTIAARYNKSVAQVVLRWGLHHNFLPLPKSVTPSRIKENLDIFDFSLSDDDIKLIDGLSGKFGKAPDPDKVDY</sequence>
<dbReference type="CDD" id="cd19071">
    <property type="entry name" value="AKR_AKR1-5-like"/>
    <property type="match status" value="1"/>
</dbReference>
<evidence type="ECO:0000256" key="2">
    <source>
        <dbReference type="ARBA" id="ARBA00022857"/>
    </source>
</evidence>